<dbReference type="InterPro" id="IPR001173">
    <property type="entry name" value="Glyco_trans_2-like"/>
</dbReference>
<feature type="domain" description="Glycosyltransferase 2-like" evidence="1">
    <location>
        <begin position="3"/>
        <end position="173"/>
    </location>
</feature>
<feature type="non-terminal residue" evidence="2">
    <location>
        <position position="259"/>
    </location>
</feature>
<organism evidence="2">
    <name type="scientific">marine sediment metagenome</name>
    <dbReference type="NCBI Taxonomy" id="412755"/>
    <lineage>
        <taxon>unclassified sequences</taxon>
        <taxon>metagenomes</taxon>
        <taxon>ecological metagenomes</taxon>
    </lineage>
</organism>
<name>X0WA83_9ZZZZ</name>
<dbReference type="InterPro" id="IPR029044">
    <property type="entry name" value="Nucleotide-diphossugar_trans"/>
</dbReference>
<dbReference type="SUPFAM" id="SSF53448">
    <property type="entry name" value="Nucleotide-diphospho-sugar transferases"/>
    <property type="match status" value="1"/>
</dbReference>
<dbReference type="PANTHER" id="PTHR43685:SF2">
    <property type="entry name" value="GLYCOSYLTRANSFERASE 2-LIKE DOMAIN-CONTAINING PROTEIN"/>
    <property type="match status" value="1"/>
</dbReference>
<dbReference type="Pfam" id="PF00535">
    <property type="entry name" value="Glycos_transf_2"/>
    <property type="match status" value="1"/>
</dbReference>
<gene>
    <name evidence="2" type="ORF">S01H1_53104</name>
</gene>
<evidence type="ECO:0000313" key="2">
    <source>
        <dbReference type="EMBL" id="GAG21468.1"/>
    </source>
</evidence>
<accession>X0WA83</accession>
<dbReference type="Gene3D" id="3.90.550.10">
    <property type="entry name" value="Spore Coat Polysaccharide Biosynthesis Protein SpsA, Chain A"/>
    <property type="match status" value="1"/>
</dbReference>
<comment type="caution">
    <text evidence="2">The sequence shown here is derived from an EMBL/GenBank/DDBJ whole genome shotgun (WGS) entry which is preliminary data.</text>
</comment>
<sequence length="259" mass="29975">EISVVVSTHNRIKLLENCLNSLSNQTCDKEKYEIIVADDNSNDGTQQWVKTLHTECNLRYLRLDVNSSCGIARNYGVKHSKGEIIGFIDDDATVKRDWIEKIVKFYKERPDIAACGNISRNIFCKFNRNYECLEYIIESKENSVPNNTNVIIGELDISSFMVGNNSSVRKDIFLRLGGFDESLRTCEDIDFGHKVIRNGYKICSNPEMKATHYLDINPIRICIKYYKYGLEEVIIMKRYYKNNIVIHFSLIGKIVLQFK</sequence>
<dbReference type="PANTHER" id="PTHR43685">
    <property type="entry name" value="GLYCOSYLTRANSFERASE"/>
    <property type="match status" value="1"/>
</dbReference>
<dbReference type="AlphaFoldDB" id="X0WA83"/>
<dbReference type="InterPro" id="IPR050834">
    <property type="entry name" value="Glycosyltransf_2"/>
</dbReference>
<dbReference type="EMBL" id="BARS01034369">
    <property type="protein sequence ID" value="GAG21468.1"/>
    <property type="molecule type" value="Genomic_DNA"/>
</dbReference>
<protein>
    <recommendedName>
        <fullName evidence="1">Glycosyltransferase 2-like domain-containing protein</fullName>
    </recommendedName>
</protein>
<reference evidence="2" key="1">
    <citation type="journal article" date="2014" name="Front. Microbiol.">
        <title>High frequency of phylogenetically diverse reductive dehalogenase-homologous genes in deep subseafloor sedimentary metagenomes.</title>
        <authorList>
            <person name="Kawai M."/>
            <person name="Futagami T."/>
            <person name="Toyoda A."/>
            <person name="Takaki Y."/>
            <person name="Nishi S."/>
            <person name="Hori S."/>
            <person name="Arai W."/>
            <person name="Tsubouchi T."/>
            <person name="Morono Y."/>
            <person name="Uchiyama I."/>
            <person name="Ito T."/>
            <person name="Fujiyama A."/>
            <person name="Inagaki F."/>
            <person name="Takami H."/>
        </authorList>
    </citation>
    <scope>NUCLEOTIDE SEQUENCE</scope>
    <source>
        <strain evidence="2">Expedition CK06-06</strain>
    </source>
</reference>
<evidence type="ECO:0000259" key="1">
    <source>
        <dbReference type="Pfam" id="PF00535"/>
    </source>
</evidence>
<feature type="non-terminal residue" evidence="2">
    <location>
        <position position="1"/>
    </location>
</feature>
<proteinExistence type="predicted"/>